<evidence type="ECO:0000256" key="1">
    <source>
        <dbReference type="SAM" id="MobiDB-lite"/>
    </source>
</evidence>
<feature type="region of interest" description="Disordered" evidence="1">
    <location>
        <begin position="23"/>
        <end position="72"/>
    </location>
</feature>
<keyword evidence="4" id="KW-1185">Reference proteome</keyword>
<name>A0A9P1IMG2_9PELO</name>
<accession>A0A9P1IMG2</accession>
<organism evidence="3 4">
    <name type="scientific">Caenorhabditis angaria</name>
    <dbReference type="NCBI Taxonomy" id="860376"/>
    <lineage>
        <taxon>Eukaryota</taxon>
        <taxon>Metazoa</taxon>
        <taxon>Ecdysozoa</taxon>
        <taxon>Nematoda</taxon>
        <taxon>Chromadorea</taxon>
        <taxon>Rhabditida</taxon>
        <taxon>Rhabditina</taxon>
        <taxon>Rhabditomorpha</taxon>
        <taxon>Rhabditoidea</taxon>
        <taxon>Rhabditidae</taxon>
        <taxon>Peloderinae</taxon>
        <taxon>Caenorhabditis</taxon>
    </lineage>
</organism>
<sequence>MKSFIILMVFVLAISQISCDGGQRVSGNPTRTITESGPEIPFDEKTHSTAGCPPSKLGSCHLPPTTTTPKSY</sequence>
<evidence type="ECO:0000256" key="2">
    <source>
        <dbReference type="SAM" id="SignalP"/>
    </source>
</evidence>
<feature type="compositionally biased region" description="Polar residues" evidence="1">
    <location>
        <begin position="25"/>
        <end position="35"/>
    </location>
</feature>
<comment type="caution">
    <text evidence="3">The sequence shown here is derived from an EMBL/GenBank/DDBJ whole genome shotgun (WGS) entry which is preliminary data.</text>
</comment>
<evidence type="ECO:0000313" key="3">
    <source>
        <dbReference type="EMBL" id="CAI5448340.1"/>
    </source>
</evidence>
<dbReference type="AlphaFoldDB" id="A0A9P1IMG2"/>
<evidence type="ECO:0000313" key="4">
    <source>
        <dbReference type="Proteomes" id="UP001152747"/>
    </source>
</evidence>
<feature type="signal peptide" evidence="2">
    <location>
        <begin position="1"/>
        <end position="19"/>
    </location>
</feature>
<dbReference type="Proteomes" id="UP001152747">
    <property type="component" value="Unassembled WGS sequence"/>
</dbReference>
<protein>
    <submittedName>
        <fullName evidence="3">Uncharacterized protein</fullName>
    </submittedName>
</protein>
<proteinExistence type="predicted"/>
<reference evidence="3" key="1">
    <citation type="submission" date="2022-11" db="EMBL/GenBank/DDBJ databases">
        <authorList>
            <person name="Kikuchi T."/>
        </authorList>
    </citation>
    <scope>NUCLEOTIDE SEQUENCE</scope>
    <source>
        <strain evidence="3">PS1010</strain>
    </source>
</reference>
<dbReference type="EMBL" id="CANHGI010000004">
    <property type="protein sequence ID" value="CAI5448340.1"/>
    <property type="molecule type" value="Genomic_DNA"/>
</dbReference>
<feature type="chain" id="PRO_5040305348" evidence="2">
    <location>
        <begin position="20"/>
        <end position="72"/>
    </location>
</feature>
<gene>
    <name evidence="3" type="ORF">CAMP_LOCUS10977</name>
</gene>
<keyword evidence="2" id="KW-0732">Signal</keyword>